<name>A0A0F9CT37_9ZZZZ</name>
<sequence>MSWTDSDEVIHFTEREAAVPKQYLEDVELVTIHGLEDFERGSVIAPSTYAVDLEARLTHLRSMRIESIFASRQRLRDCTGHVFVTSERFQIGDFNRRFYTVFDECGRVLSVTRSRPAVQINR</sequence>
<proteinExistence type="predicted"/>
<evidence type="ECO:0000313" key="1">
    <source>
        <dbReference type="EMBL" id="KKL08806.1"/>
    </source>
</evidence>
<protein>
    <submittedName>
        <fullName evidence="1">Uncharacterized protein</fullName>
    </submittedName>
</protein>
<dbReference type="AlphaFoldDB" id="A0A0F9CT37"/>
<gene>
    <name evidence="1" type="ORF">LCGC14_2572160</name>
</gene>
<dbReference type="EMBL" id="LAZR01042730">
    <property type="protein sequence ID" value="KKL08806.1"/>
    <property type="molecule type" value="Genomic_DNA"/>
</dbReference>
<reference evidence="1" key="1">
    <citation type="journal article" date="2015" name="Nature">
        <title>Complex archaea that bridge the gap between prokaryotes and eukaryotes.</title>
        <authorList>
            <person name="Spang A."/>
            <person name="Saw J.H."/>
            <person name="Jorgensen S.L."/>
            <person name="Zaremba-Niedzwiedzka K."/>
            <person name="Martijn J."/>
            <person name="Lind A.E."/>
            <person name="van Eijk R."/>
            <person name="Schleper C."/>
            <person name="Guy L."/>
            <person name="Ettema T.J."/>
        </authorList>
    </citation>
    <scope>NUCLEOTIDE SEQUENCE</scope>
</reference>
<comment type="caution">
    <text evidence="1">The sequence shown here is derived from an EMBL/GenBank/DDBJ whole genome shotgun (WGS) entry which is preliminary data.</text>
</comment>
<organism evidence="1">
    <name type="scientific">marine sediment metagenome</name>
    <dbReference type="NCBI Taxonomy" id="412755"/>
    <lineage>
        <taxon>unclassified sequences</taxon>
        <taxon>metagenomes</taxon>
        <taxon>ecological metagenomes</taxon>
    </lineage>
</organism>
<accession>A0A0F9CT37</accession>